<proteinExistence type="predicted"/>
<dbReference type="EMBL" id="CP073078">
    <property type="protein sequence ID" value="QUD90422.1"/>
    <property type="molecule type" value="Genomic_DNA"/>
</dbReference>
<name>A0A975IWT8_9CAUL</name>
<dbReference type="RefSeq" id="WP_211940473.1">
    <property type="nucleotide sequence ID" value="NZ_CP073078.1"/>
</dbReference>
<evidence type="ECO:0000313" key="3">
    <source>
        <dbReference type="Proteomes" id="UP000676409"/>
    </source>
</evidence>
<keyword evidence="3" id="KW-1185">Reference proteome</keyword>
<reference evidence="2" key="1">
    <citation type="submission" date="2021-04" db="EMBL/GenBank/DDBJ databases">
        <title>The complete genome sequence of Caulobacter sp. S6.</title>
        <authorList>
            <person name="Tang Y."/>
            <person name="Ouyang W."/>
            <person name="Liu Q."/>
            <person name="Huang B."/>
            <person name="Guo Z."/>
            <person name="Lei P."/>
        </authorList>
    </citation>
    <scope>NUCLEOTIDE SEQUENCE</scope>
    <source>
        <strain evidence="2">S6</strain>
    </source>
</reference>
<sequence length="164" mass="17323">MRLAGDPAGLAALRLASLAPLDDRIAADGRYLTFGERSDPVVAVAPAGLAASQPIAVVIALDDHFTVRLASAARLWRALTARSAAGPKDGLTELQRQRLVLMLRALDARASGARRRDIAAALFGRSAVPPGAAFDDHHLKSRTARLIRDGQAMVAGGYRRLLAV</sequence>
<dbReference type="InterPro" id="IPR018754">
    <property type="entry name" value="RovC-like_DNA-bd"/>
</dbReference>
<accession>A0A975IWT8</accession>
<protein>
    <submittedName>
        <fullName evidence="2">DUF2285 domain-containing protein</fullName>
    </submittedName>
</protein>
<dbReference type="Pfam" id="PF10074">
    <property type="entry name" value="RovC_DNA-bd"/>
    <property type="match status" value="1"/>
</dbReference>
<organism evidence="2 3">
    <name type="scientific">Phenylobacterium montanum</name>
    <dbReference type="NCBI Taxonomy" id="2823693"/>
    <lineage>
        <taxon>Bacteria</taxon>
        <taxon>Pseudomonadati</taxon>
        <taxon>Pseudomonadota</taxon>
        <taxon>Alphaproteobacteria</taxon>
        <taxon>Caulobacterales</taxon>
        <taxon>Caulobacteraceae</taxon>
        <taxon>Phenylobacterium</taxon>
    </lineage>
</organism>
<dbReference type="Proteomes" id="UP000676409">
    <property type="component" value="Chromosome"/>
</dbReference>
<evidence type="ECO:0000313" key="2">
    <source>
        <dbReference type="EMBL" id="QUD90422.1"/>
    </source>
</evidence>
<gene>
    <name evidence="2" type="ORF">KCG34_11430</name>
</gene>
<dbReference type="AlphaFoldDB" id="A0A975IWT8"/>
<evidence type="ECO:0000259" key="1">
    <source>
        <dbReference type="Pfam" id="PF10074"/>
    </source>
</evidence>
<feature type="domain" description="T6SS Transcription factor RovC-like DNA binding" evidence="1">
    <location>
        <begin position="58"/>
        <end position="162"/>
    </location>
</feature>
<dbReference type="KEGG" id="caul:KCG34_11430"/>